<dbReference type="Pfam" id="PF04616">
    <property type="entry name" value="Glyco_hydro_43"/>
    <property type="match status" value="1"/>
</dbReference>
<dbReference type="InterPro" id="IPR023296">
    <property type="entry name" value="Glyco_hydro_beta-prop_sf"/>
</dbReference>
<dbReference type="Gene3D" id="2.115.10.20">
    <property type="entry name" value="Glycosyl hydrolase domain, family 43"/>
    <property type="match status" value="1"/>
</dbReference>
<proteinExistence type="inferred from homology"/>
<dbReference type="GO" id="GO:0004553">
    <property type="term" value="F:hydrolase activity, hydrolyzing O-glycosyl compounds"/>
    <property type="evidence" value="ECO:0007669"/>
    <property type="project" value="InterPro"/>
</dbReference>
<dbReference type="InterPro" id="IPR041542">
    <property type="entry name" value="GH43_C2"/>
</dbReference>
<reference evidence="8 9" key="1">
    <citation type="journal article" date="2015" name="Genome Announc.">
        <title>Expanding the biotechnology potential of lactobacilli through comparative genomics of 213 strains and associated genera.</title>
        <authorList>
            <person name="Sun Z."/>
            <person name="Harris H.M."/>
            <person name="McCann A."/>
            <person name="Guo C."/>
            <person name="Argimon S."/>
            <person name="Zhang W."/>
            <person name="Yang X."/>
            <person name="Jeffery I.B."/>
            <person name="Cooney J.C."/>
            <person name="Kagawa T.F."/>
            <person name="Liu W."/>
            <person name="Song Y."/>
            <person name="Salvetti E."/>
            <person name="Wrobel A."/>
            <person name="Rasinkangas P."/>
            <person name="Parkhill J."/>
            <person name="Rea M.C."/>
            <person name="O'Sullivan O."/>
            <person name="Ritari J."/>
            <person name="Douillard F.P."/>
            <person name="Paul Ross R."/>
            <person name="Yang R."/>
            <person name="Briner A.E."/>
            <person name="Felis G.E."/>
            <person name="de Vos W.M."/>
            <person name="Barrangou R."/>
            <person name="Klaenhammer T.R."/>
            <person name="Caufield P.W."/>
            <person name="Cui Y."/>
            <person name="Zhang H."/>
            <person name="O'Toole P.W."/>
        </authorList>
    </citation>
    <scope>NUCLEOTIDE SEQUENCE [LARGE SCALE GENOMIC DNA]</scope>
    <source>
        <strain evidence="8 9">DSM 12744</strain>
    </source>
</reference>
<accession>A0A0R1MUZ5</accession>
<gene>
    <name evidence="8" type="ORF">FD09_GL000755</name>
</gene>
<evidence type="ECO:0000313" key="9">
    <source>
        <dbReference type="Proteomes" id="UP000051330"/>
    </source>
</evidence>
<dbReference type="GO" id="GO:0005975">
    <property type="term" value="P:carbohydrate metabolic process"/>
    <property type="evidence" value="ECO:0007669"/>
    <property type="project" value="InterPro"/>
</dbReference>
<evidence type="ECO:0000256" key="4">
    <source>
        <dbReference type="PIRSR" id="PIRSR606710-1"/>
    </source>
</evidence>
<dbReference type="SUPFAM" id="SSF75005">
    <property type="entry name" value="Arabinanase/levansucrase/invertase"/>
    <property type="match status" value="1"/>
</dbReference>
<sequence length="548" mass="61525">METNMTQLMIQNPILTGFNPDPSLLKVGRDYYLATSTFEWWPGIEIYHSQDLVNWQLVAEPIQDESLISLRGVYNSGGIWAPHLSYADGRFWLVSTIVRSATAFKNTINFVMTSAHITGLWSAPHFITASGFDPSLFHDDDGHHYILNMLFDHRLDHPGFSGIAMQEFDPHIFRTIGQRQKIYGGTAWGTCEGPQIMKKDGWYYLLCAAGGTGYSHAATVARSRHIWGPYEDSPVMPLISTRYAPYSPLKKCGHACFAPVSADEWYIVFLCARPLLPVGRSTCPLGRETGLARIEWTADGWPRLANGTTVPDAVMAAPSIAVTAPQSDHSQRIDFAQIKTLPPELKTLRGPLAPTTSSLTERPGFLRLYGRESLSSLNHQTLLARRWQAFHFTATTEMTFAPANFQQTAGLILFYDTANWAYLYSSFDEDKQQTYLRVETADMDHFRYLAPPQVIDPHQPVQLTVMVDRNIAVFSYIQGAQRGNLGEVYAADHLSDDYVKDQGHLGFTGAMVGICAQDMDAHQSYADFRYFDYQEMAVQEDEAYAAVH</sequence>
<comment type="caution">
    <text evidence="8">The sequence shown here is derived from an EMBL/GenBank/DDBJ whole genome shotgun (WGS) entry which is preliminary data.</text>
</comment>
<dbReference type="InterPro" id="IPR051795">
    <property type="entry name" value="Glycosyl_Hydrlase_43"/>
</dbReference>
<keyword evidence="3 6" id="KW-0326">Glycosidase</keyword>
<feature type="active site" description="Proton donor" evidence="4">
    <location>
        <position position="192"/>
    </location>
</feature>
<dbReference type="Proteomes" id="UP000051330">
    <property type="component" value="Unassembled WGS sequence"/>
</dbReference>
<dbReference type="InterPro" id="IPR013320">
    <property type="entry name" value="ConA-like_dom_sf"/>
</dbReference>
<evidence type="ECO:0000259" key="7">
    <source>
        <dbReference type="Pfam" id="PF17851"/>
    </source>
</evidence>
<dbReference type="PATRIC" id="fig|1423792.3.peg.770"/>
<dbReference type="InterPro" id="IPR006710">
    <property type="entry name" value="Glyco_hydro_43"/>
</dbReference>
<evidence type="ECO:0000256" key="2">
    <source>
        <dbReference type="ARBA" id="ARBA00022801"/>
    </source>
</evidence>
<dbReference type="STRING" id="1423792.FD09_GL000755"/>
<feature type="active site" description="Proton acceptor" evidence="4">
    <location>
        <position position="21"/>
    </location>
</feature>
<dbReference type="SUPFAM" id="SSF49899">
    <property type="entry name" value="Concanavalin A-like lectins/glucanases"/>
    <property type="match status" value="1"/>
</dbReference>
<feature type="site" description="Important for catalytic activity, responsible for pKa modulation of the active site Glu and correct orientation of both the proton donor and substrate" evidence="5">
    <location>
        <position position="133"/>
    </location>
</feature>
<name>A0A0R1MUZ5_9LACO</name>
<evidence type="ECO:0000313" key="8">
    <source>
        <dbReference type="EMBL" id="KRL11385.1"/>
    </source>
</evidence>
<evidence type="ECO:0000256" key="6">
    <source>
        <dbReference type="RuleBase" id="RU361187"/>
    </source>
</evidence>
<evidence type="ECO:0000256" key="1">
    <source>
        <dbReference type="ARBA" id="ARBA00009865"/>
    </source>
</evidence>
<keyword evidence="9" id="KW-1185">Reference proteome</keyword>
<evidence type="ECO:0000256" key="5">
    <source>
        <dbReference type="PIRSR" id="PIRSR606710-2"/>
    </source>
</evidence>
<dbReference type="PANTHER" id="PTHR42812">
    <property type="entry name" value="BETA-XYLOSIDASE"/>
    <property type="match status" value="1"/>
</dbReference>
<dbReference type="CDD" id="cd09000">
    <property type="entry name" value="GH43_SXA-like"/>
    <property type="match status" value="1"/>
</dbReference>
<evidence type="ECO:0000256" key="3">
    <source>
        <dbReference type="ARBA" id="ARBA00023295"/>
    </source>
</evidence>
<dbReference type="AlphaFoldDB" id="A0A0R1MUZ5"/>
<dbReference type="PANTHER" id="PTHR42812:SF12">
    <property type="entry name" value="BETA-XYLOSIDASE-RELATED"/>
    <property type="match status" value="1"/>
</dbReference>
<organism evidence="8 9">
    <name type="scientific">Schleiferilactobacillus perolens DSM 12744</name>
    <dbReference type="NCBI Taxonomy" id="1423792"/>
    <lineage>
        <taxon>Bacteria</taxon>
        <taxon>Bacillati</taxon>
        <taxon>Bacillota</taxon>
        <taxon>Bacilli</taxon>
        <taxon>Lactobacillales</taxon>
        <taxon>Lactobacillaceae</taxon>
        <taxon>Schleiferilactobacillus</taxon>
    </lineage>
</organism>
<keyword evidence="2 6" id="KW-0378">Hydrolase</keyword>
<comment type="similarity">
    <text evidence="1 6">Belongs to the glycosyl hydrolase 43 family.</text>
</comment>
<dbReference type="Gene3D" id="2.60.120.200">
    <property type="match status" value="1"/>
</dbReference>
<dbReference type="EMBL" id="AZEC01000012">
    <property type="protein sequence ID" value="KRL11385.1"/>
    <property type="molecule type" value="Genomic_DNA"/>
</dbReference>
<protein>
    <submittedName>
        <fullName evidence="8">Xylan beta-1,4-xylosidase</fullName>
    </submittedName>
</protein>
<feature type="domain" description="Beta-xylosidase C-terminal Concanavalin A-like" evidence="7">
    <location>
        <begin position="333"/>
        <end position="534"/>
    </location>
</feature>
<dbReference type="Pfam" id="PF17851">
    <property type="entry name" value="GH43_C2"/>
    <property type="match status" value="1"/>
</dbReference>